<organism evidence="1 2">
    <name type="scientific">Phytophthora lilii</name>
    <dbReference type="NCBI Taxonomy" id="2077276"/>
    <lineage>
        <taxon>Eukaryota</taxon>
        <taxon>Sar</taxon>
        <taxon>Stramenopiles</taxon>
        <taxon>Oomycota</taxon>
        <taxon>Peronosporomycetes</taxon>
        <taxon>Peronosporales</taxon>
        <taxon>Peronosporaceae</taxon>
        <taxon>Phytophthora</taxon>
    </lineage>
</organism>
<evidence type="ECO:0000313" key="2">
    <source>
        <dbReference type="Proteomes" id="UP001165083"/>
    </source>
</evidence>
<proteinExistence type="predicted"/>
<sequence length="83" mass="9268">MSSDVHLQQHQMKIDPQIGEVSGGALSAERRESIEMIGPFDKHSAPGLFDWTSVRVLHPWDCPAACTDAAACLSWVYRNDWTI</sequence>
<reference evidence="1" key="1">
    <citation type="submission" date="2023-04" db="EMBL/GenBank/DDBJ databases">
        <title>Phytophthora lilii NBRC 32176.</title>
        <authorList>
            <person name="Ichikawa N."/>
            <person name="Sato H."/>
            <person name="Tonouchi N."/>
        </authorList>
    </citation>
    <scope>NUCLEOTIDE SEQUENCE</scope>
    <source>
        <strain evidence="1">NBRC 32176</strain>
    </source>
</reference>
<name>A0A9W6Y1H5_9STRA</name>
<comment type="caution">
    <text evidence="1">The sequence shown here is derived from an EMBL/GenBank/DDBJ whole genome shotgun (WGS) entry which is preliminary data.</text>
</comment>
<gene>
    <name evidence="1" type="ORF">Plil01_001711200</name>
</gene>
<evidence type="ECO:0000313" key="1">
    <source>
        <dbReference type="EMBL" id="GMF49503.1"/>
    </source>
</evidence>
<accession>A0A9W6Y1H5</accession>
<dbReference type="AlphaFoldDB" id="A0A9W6Y1H5"/>
<dbReference type="EMBL" id="BSXW01004700">
    <property type="protein sequence ID" value="GMF49503.1"/>
    <property type="molecule type" value="Genomic_DNA"/>
</dbReference>
<dbReference type="Proteomes" id="UP001165083">
    <property type="component" value="Unassembled WGS sequence"/>
</dbReference>
<keyword evidence="2" id="KW-1185">Reference proteome</keyword>
<protein>
    <submittedName>
        <fullName evidence="1">Unnamed protein product</fullName>
    </submittedName>
</protein>